<reference evidence="3" key="2">
    <citation type="journal article" date="2023" name="Proc. Natl. Acad. Sci. U.S.A.">
        <title>A global phylogenomic analysis of the shiitake genus Lentinula.</title>
        <authorList>
            <person name="Sierra-Patev S."/>
            <person name="Min B."/>
            <person name="Naranjo-Ortiz M."/>
            <person name="Looney B."/>
            <person name="Konkel Z."/>
            <person name="Slot J.C."/>
            <person name="Sakamoto Y."/>
            <person name="Steenwyk J.L."/>
            <person name="Rokas A."/>
            <person name="Carro J."/>
            <person name="Camarero S."/>
            <person name="Ferreira P."/>
            <person name="Molpeceres G."/>
            <person name="Ruiz-Duenas F.J."/>
            <person name="Serrano A."/>
            <person name="Henrissat B."/>
            <person name="Drula E."/>
            <person name="Hughes K.W."/>
            <person name="Mata J.L."/>
            <person name="Ishikawa N.K."/>
            <person name="Vargas-Isla R."/>
            <person name="Ushijima S."/>
            <person name="Smith C.A."/>
            <person name="Donoghue J."/>
            <person name="Ahrendt S."/>
            <person name="Andreopoulos W."/>
            <person name="He G."/>
            <person name="LaButti K."/>
            <person name="Lipzen A."/>
            <person name="Ng V."/>
            <person name="Riley R."/>
            <person name="Sandor L."/>
            <person name="Barry K."/>
            <person name="Martinez A.T."/>
            <person name="Xiao Y."/>
            <person name="Gibbons J.G."/>
            <person name="Terashima K."/>
            <person name="Grigoriev I.V."/>
            <person name="Hibbett D."/>
        </authorList>
    </citation>
    <scope>NUCLEOTIDE SEQUENCE</scope>
    <source>
        <strain evidence="3">ET3784</strain>
    </source>
</reference>
<feature type="compositionally biased region" description="Basic and acidic residues" evidence="2">
    <location>
        <begin position="31"/>
        <end position="40"/>
    </location>
</feature>
<dbReference type="EMBL" id="JANVFO010000061">
    <property type="protein sequence ID" value="KAJ3720742.1"/>
    <property type="molecule type" value="Genomic_DNA"/>
</dbReference>
<feature type="coiled-coil region" evidence="1">
    <location>
        <begin position="134"/>
        <end position="161"/>
    </location>
</feature>
<accession>A0AA38JCU6</accession>
<feature type="compositionally biased region" description="Low complexity" evidence="2">
    <location>
        <begin position="116"/>
        <end position="128"/>
    </location>
</feature>
<reference evidence="3" key="1">
    <citation type="submission" date="2022-08" db="EMBL/GenBank/DDBJ databases">
        <authorList>
            <consortium name="DOE Joint Genome Institute"/>
            <person name="Min B."/>
            <person name="Sierra-Patev S."/>
            <person name="Naranjo-Ortiz M."/>
            <person name="Looney B."/>
            <person name="Konkel Z."/>
            <person name="Slot J.C."/>
            <person name="Sakamoto Y."/>
            <person name="Steenwyk J.L."/>
            <person name="Rokas A."/>
            <person name="Carro J."/>
            <person name="Camarero S."/>
            <person name="Ferreira P."/>
            <person name="Molpeceres G."/>
            <person name="Ruiz-duenas F.J."/>
            <person name="Serrano A."/>
            <person name="Henrissat B."/>
            <person name="Drula E."/>
            <person name="Hughes K.W."/>
            <person name="Mata J.L."/>
            <person name="Ishikawa N.K."/>
            <person name="Vargas-Isla R."/>
            <person name="Ushijima S."/>
            <person name="Smith C.A."/>
            <person name="Ahrendt S."/>
            <person name="Andreopoulos W."/>
            <person name="He G."/>
            <person name="LaButti K."/>
            <person name="Lipzen A."/>
            <person name="Ng V."/>
            <person name="Riley R."/>
            <person name="Sandor L."/>
            <person name="Barry K."/>
            <person name="Martinez A.T."/>
            <person name="Xiao Y."/>
            <person name="Gibbons J.G."/>
            <person name="Terashima K."/>
            <person name="Hibbett D.S."/>
            <person name="Grigoriev I.V."/>
        </authorList>
    </citation>
    <scope>NUCLEOTIDE SEQUENCE</scope>
    <source>
        <strain evidence="3">ET3784</strain>
    </source>
</reference>
<protein>
    <submittedName>
        <fullName evidence="3">Uncharacterized protein</fullName>
    </submittedName>
</protein>
<evidence type="ECO:0000313" key="4">
    <source>
        <dbReference type="Proteomes" id="UP001176059"/>
    </source>
</evidence>
<organism evidence="3 4">
    <name type="scientific">Lentinula guzmanii</name>
    <dbReference type="NCBI Taxonomy" id="2804957"/>
    <lineage>
        <taxon>Eukaryota</taxon>
        <taxon>Fungi</taxon>
        <taxon>Dikarya</taxon>
        <taxon>Basidiomycota</taxon>
        <taxon>Agaricomycotina</taxon>
        <taxon>Agaricomycetes</taxon>
        <taxon>Agaricomycetidae</taxon>
        <taxon>Agaricales</taxon>
        <taxon>Marasmiineae</taxon>
        <taxon>Omphalotaceae</taxon>
        <taxon>Lentinula</taxon>
    </lineage>
</organism>
<feature type="compositionally biased region" description="Low complexity" evidence="2">
    <location>
        <begin position="48"/>
        <end position="59"/>
    </location>
</feature>
<feature type="compositionally biased region" description="Polar residues" evidence="2">
    <location>
        <begin position="76"/>
        <end position="95"/>
    </location>
</feature>
<proteinExistence type="predicted"/>
<name>A0AA38JCU6_9AGAR</name>
<evidence type="ECO:0000313" key="3">
    <source>
        <dbReference type="EMBL" id="KAJ3720742.1"/>
    </source>
</evidence>
<feature type="compositionally biased region" description="Basic and acidic residues" evidence="2">
    <location>
        <begin position="1"/>
        <end position="21"/>
    </location>
</feature>
<gene>
    <name evidence="3" type="ORF">DFJ43DRAFT_1042489</name>
</gene>
<keyword evidence="4" id="KW-1185">Reference proteome</keyword>
<feature type="region of interest" description="Disordered" evidence="2">
    <location>
        <begin position="1"/>
        <end position="128"/>
    </location>
</feature>
<feature type="coiled-coil region" evidence="1">
    <location>
        <begin position="215"/>
        <end position="242"/>
    </location>
</feature>
<comment type="caution">
    <text evidence="3">The sequence shown here is derived from an EMBL/GenBank/DDBJ whole genome shotgun (WGS) entry which is preliminary data.</text>
</comment>
<dbReference type="Proteomes" id="UP001176059">
    <property type="component" value="Unassembled WGS sequence"/>
</dbReference>
<sequence>MVERKQKRDEENNGSDDDRSLSEGNDSGSLDEDKKMRDMGEDGDSVSDESFYLPSSSESSDFEDSSDNMSDASADHLNNQTFLPDSTFHSKTQAPSLPFPTFQLSRMTRSHHTKHPASFTAPSSTFSSSEALRNISAQRRVADLERELAITKAELAAAKAEKDATNVHAVLSGQEATIWKFKSNKKSEKKAATKRVATDARILTSKDGKKELLEKKAAKVALEKANEAKKRQKKDVERADIVRRGAQEAEDFTFSGSLSSKNKPELVDLAFALKVEFEGASKDVL</sequence>
<keyword evidence="1" id="KW-0175">Coiled coil</keyword>
<evidence type="ECO:0000256" key="2">
    <source>
        <dbReference type="SAM" id="MobiDB-lite"/>
    </source>
</evidence>
<evidence type="ECO:0000256" key="1">
    <source>
        <dbReference type="SAM" id="Coils"/>
    </source>
</evidence>
<dbReference type="AlphaFoldDB" id="A0AA38JCU6"/>